<dbReference type="KEGG" id="fas:105267298"/>
<proteinExistence type="inferred from homology"/>
<reference evidence="8 9" key="1">
    <citation type="submission" date="2025-04" db="UniProtKB">
        <authorList>
            <consortium name="RefSeq"/>
        </authorList>
    </citation>
    <scope>IDENTIFICATION</scope>
    <source>
        <strain evidence="8 9">USDA-PBARC FA_bdor</strain>
        <tissue evidence="8 9">Whole organism</tissue>
    </source>
</reference>
<keyword evidence="5" id="KW-0809">Transit peptide</keyword>
<evidence type="ECO:0000256" key="6">
    <source>
        <dbReference type="ARBA" id="ARBA00023128"/>
    </source>
</evidence>
<dbReference type="Proteomes" id="UP000694866">
    <property type="component" value="Unplaced"/>
</dbReference>
<dbReference type="SUPFAM" id="SSF48452">
    <property type="entry name" value="TPR-like"/>
    <property type="match status" value="2"/>
</dbReference>
<keyword evidence="6" id="KW-0496">Mitochondrion</keyword>
<dbReference type="CTD" id="54902"/>
<evidence type="ECO:0000313" key="7">
    <source>
        <dbReference type="Proteomes" id="UP000694866"/>
    </source>
</evidence>
<dbReference type="GO" id="GO:0034551">
    <property type="term" value="P:mitochondrial respiratory chain complex III assembly"/>
    <property type="evidence" value="ECO:0007669"/>
    <property type="project" value="InterPro"/>
</dbReference>
<dbReference type="PANTHER" id="PTHR13143">
    <property type="entry name" value="TETRATRICOPEPTIDE REPEAT PROTEIN 19"/>
    <property type="match status" value="1"/>
</dbReference>
<accession>A0A9R1T7M9</accession>
<evidence type="ECO:0000256" key="3">
    <source>
        <dbReference type="ARBA" id="ARBA00022737"/>
    </source>
</evidence>
<dbReference type="InterPro" id="IPR011990">
    <property type="entry name" value="TPR-like_helical_dom_sf"/>
</dbReference>
<comment type="subcellular location">
    <subcellularLocation>
        <location evidence="1">Mitochondrion</location>
    </subcellularLocation>
</comment>
<evidence type="ECO:0000313" key="9">
    <source>
        <dbReference type="RefSeq" id="XP_011304361.1"/>
    </source>
</evidence>
<evidence type="ECO:0000256" key="5">
    <source>
        <dbReference type="ARBA" id="ARBA00022946"/>
    </source>
</evidence>
<sequence>MLKRRVLQAIFTLGRRMNISVIEKTTTRRFRYRDETNPLCPKGVIGGGLAFLGIFGFGKEDEELEPELITTIKRSILLIQRGEYKKAEQMLHVALHQAQTLQHYDGITYVYDVLANLAFEVGDVEKSKKLFVSVMQRLMSTGTAEGDMKMIHISLKLARLYEISGDPGKAENGYAFCLKHVLEQAKTSPEDEDVLLLWGMTLDWYGKFLLSQSRLPEALKCYQQAHKLCQQVHGDEHEQTVVLLNDLGTVYCLLGEYEKALGHLSDAILIGEKLPEMSDLSSIHVNIGNVYLKRSLYNEARDACTVGLKLAKKNNDIECQEQANACLAEVKKLLSQ</sequence>
<dbReference type="RefSeq" id="XP_011304360.1">
    <property type="nucleotide sequence ID" value="XM_011306058.1"/>
</dbReference>
<accession>A0A9R1U0A9</accession>
<evidence type="ECO:0000313" key="8">
    <source>
        <dbReference type="RefSeq" id="XP_011304360.1"/>
    </source>
</evidence>
<dbReference type="InterPro" id="IPR040395">
    <property type="entry name" value="TTC19"/>
</dbReference>
<dbReference type="GO" id="GO:0005743">
    <property type="term" value="C:mitochondrial inner membrane"/>
    <property type="evidence" value="ECO:0007669"/>
    <property type="project" value="TreeGrafter"/>
</dbReference>
<dbReference type="GeneID" id="105267298"/>
<evidence type="ECO:0000313" key="10">
    <source>
        <dbReference type="RefSeq" id="XP_011304362.1"/>
    </source>
</evidence>
<evidence type="ECO:0000256" key="1">
    <source>
        <dbReference type="ARBA" id="ARBA00004173"/>
    </source>
</evidence>
<dbReference type="Gene3D" id="1.25.40.10">
    <property type="entry name" value="Tetratricopeptide repeat domain"/>
    <property type="match status" value="2"/>
</dbReference>
<organism evidence="7 10">
    <name type="scientific">Fopius arisanus</name>
    <dbReference type="NCBI Taxonomy" id="64838"/>
    <lineage>
        <taxon>Eukaryota</taxon>
        <taxon>Metazoa</taxon>
        <taxon>Ecdysozoa</taxon>
        <taxon>Arthropoda</taxon>
        <taxon>Hexapoda</taxon>
        <taxon>Insecta</taxon>
        <taxon>Pterygota</taxon>
        <taxon>Neoptera</taxon>
        <taxon>Endopterygota</taxon>
        <taxon>Hymenoptera</taxon>
        <taxon>Apocrita</taxon>
        <taxon>Ichneumonoidea</taxon>
        <taxon>Braconidae</taxon>
        <taxon>Opiinae</taxon>
        <taxon>Fopius</taxon>
    </lineage>
</organism>
<comment type="similarity">
    <text evidence="2">Belongs to the TTC19 family.</text>
</comment>
<keyword evidence="7" id="KW-1185">Reference proteome</keyword>
<dbReference type="Pfam" id="PF13424">
    <property type="entry name" value="TPR_12"/>
    <property type="match status" value="1"/>
</dbReference>
<evidence type="ECO:0000256" key="2">
    <source>
        <dbReference type="ARBA" id="ARBA00008219"/>
    </source>
</evidence>
<evidence type="ECO:0000256" key="4">
    <source>
        <dbReference type="ARBA" id="ARBA00022803"/>
    </source>
</evidence>
<name>A0A9R1U245_9HYME</name>
<protein>
    <submittedName>
        <fullName evidence="8 9">Tetratricopeptide repeat protein 19 homolog, mitochondrial</fullName>
    </submittedName>
</protein>
<dbReference type="RefSeq" id="XP_011304361.1">
    <property type="nucleotide sequence ID" value="XM_011306059.1"/>
</dbReference>
<gene>
    <name evidence="8 9 10" type="primary">Ttc19</name>
</gene>
<dbReference type="InterPro" id="IPR019734">
    <property type="entry name" value="TPR_rpt"/>
</dbReference>
<dbReference type="OrthoDB" id="5986190at2759"/>
<keyword evidence="4" id="KW-0802">TPR repeat</keyword>
<dbReference type="AlphaFoldDB" id="A0A9R1U245"/>
<keyword evidence="3" id="KW-0677">Repeat</keyword>
<dbReference type="SMART" id="SM00028">
    <property type="entry name" value="TPR"/>
    <property type="match status" value="3"/>
</dbReference>
<dbReference type="PANTHER" id="PTHR13143:SF6">
    <property type="entry name" value="TETRATRICOPEPTIDE REPEAT PROTEIN 19, MITOCHONDRIAL"/>
    <property type="match status" value="1"/>
</dbReference>
<dbReference type="RefSeq" id="XP_011304362.1">
    <property type="nucleotide sequence ID" value="XM_011306060.1"/>
</dbReference>
<accession>A0A9R1U245</accession>